<evidence type="ECO:0000313" key="4">
    <source>
        <dbReference type="Proteomes" id="UP000515947"/>
    </source>
</evidence>
<reference evidence="3 4" key="1">
    <citation type="submission" date="2020-08" db="EMBL/GenBank/DDBJ databases">
        <title>Genome sequence of Nocardioides mesophilus KACC 16243T.</title>
        <authorList>
            <person name="Hyun D.-W."/>
            <person name="Bae J.-W."/>
        </authorList>
    </citation>
    <scope>NUCLEOTIDE SEQUENCE [LARGE SCALE GENOMIC DNA]</scope>
    <source>
        <strain evidence="3 4">KACC 16243</strain>
    </source>
</reference>
<dbReference type="RefSeq" id="WP_187578991.1">
    <property type="nucleotide sequence ID" value="NZ_CP060713.1"/>
</dbReference>
<protein>
    <recommendedName>
        <fullName evidence="2">Putative Flp pilus-assembly TadG-like N-terminal domain-containing protein</fullName>
    </recommendedName>
</protein>
<name>A0A7G9RC24_9ACTN</name>
<gene>
    <name evidence="3" type="ORF">H9L09_01225</name>
</gene>
<dbReference type="InterPro" id="IPR028087">
    <property type="entry name" value="Tad_N"/>
</dbReference>
<dbReference type="Proteomes" id="UP000515947">
    <property type="component" value="Chromosome"/>
</dbReference>
<keyword evidence="1" id="KW-0472">Membrane</keyword>
<dbReference type="KEGG" id="nmes:H9L09_01225"/>
<feature type="domain" description="Putative Flp pilus-assembly TadG-like N-terminal" evidence="2">
    <location>
        <begin position="16"/>
        <end position="63"/>
    </location>
</feature>
<accession>A0A7G9RC24</accession>
<evidence type="ECO:0000259" key="2">
    <source>
        <dbReference type="Pfam" id="PF13400"/>
    </source>
</evidence>
<keyword evidence="4" id="KW-1185">Reference proteome</keyword>
<dbReference type="AlphaFoldDB" id="A0A7G9RC24"/>
<sequence length="431" mass="44181">MVHVSRLGARRRDEQGAVVLMVAAMTLLLFGIAALVVDLGQARVVRREAQAASDSSALAGANALYLGGTATPDITGAVGAAKSYAAKNYRVTEADWSGCVDPSPLPYQPTTTSCISLDNPTAPSKMRVLAPVKTVHLAFAPLLGTNSVGISAVAEASMRLGGVADCGLCIVGEGYHDFQNGDAYISGGDVSINGSVNIQNNGLVATDGIISVEGTASGPLDGYSPDPITGQEPIPDPLGSYPLPASPFGGLTLKSNPCVDGPGIYGGYNFPNGTCTLLPGLYVITGEWDFSGTSALDATSGVTLFFTCGTVGAVTPCGAPGQDGGWLDGAGNGNIQITAPASGPTKGLAIAYDRLNTSDLQLSGEGTSLYIGTIYAYSAKMRYDGNGCTKTSQALIVVHTLEFNGNPACLKSNYTLNTNVYVPPDQLHLSR</sequence>
<proteinExistence type="predicted"/>
<keyword evidence="1" id="KW-1133">Transmembrane helix</keyword>
<evidence type="ECO:0000256" key="1">
    <source>
        <dbReference type="SAM" id="Phobius"/>
    </source>
</evidence>
<feature type="transmembrane region" description="Helical" evidence="1">
    <location>
        <begin position="16"/>
        <end position="37"/>
    </location>
</feature>
<organism evidence="3 4">
    <name type="scientific">Nocardioides mesophilus</name>
    <dbReference type="NCBI Taxonomy" id="433659"/>
    <lineage>
        <taxon>Bacteria</taxon>
        <taxon>Bacillati</taxon>
        <taxon>Actinomycetota</taxon>
        <taxon>Actinomycetes</taxon>
        <taxon>Propionibacteriales</taxon>
        <taxon>Nocardioidaceae</taxon>
        <taxon>Nocardioides</taxon>
    </lineage>
</organism>
<evidence type="ECO:0000313" key="3">
    <source>
        <dbReference type="EMBL" id="QNN53149.1"/>
    </source>
</evidence>
<dbReference type="EMBL" id="CP060713">
    <property type="protein sequence ID" value="QNN53149.1"/>
    <property type="molecule type" value="Genomic_DNA"/>
</dbReference>
<dbReference type="Pfam" id="PF13400">
    <property type="entry name" value="Tad"/>
    <property type="match status" value="1"/>
</dbReference>
<keyword evidence="1" id="KW-0812">Transmembrane</keyword>